<feature type="domain" description="Major facilitator superfamily (MFS) profile" evidence="8">
    <location>
        <begin position="15"/>
        <end position="476"/>
    </location>
</feature>
<keyword evidence="10" id="KW-1185">Reference proteome</keyword>
<feature type="transmembrane region" description="Helical" evidence="7">
    <location>
        <begin position="81"/>
        <end position="100"/>
    </location>
</feature>
<evidence type="ECO:0000256" key="3">
    <source>
        <dbReference type="ARBA" id="ARBA00022475"/>
    </source>
</evidence>
<feature type="transmembrane region" description="Helical" evidence="7">
    <location>
        <begin position="51"/>
        <end position="69"/>
    </location>
</feature>
<evidence type="ECO:0000256" key="2">
    <source>
        <dbReference type="ARBA" id="ARBA00022448"/>
    </source>
</evidence>
<feature type="transmembrane region" description="Helical" evidence="7">
    <location>
        <begin position="169"/>
        <end position="187"/>
    </location>
</feature>
<feature type="transmembrane region" description="Helical" evidence="7">
    <location>
        <begin position="12"/>
        <end position="31"/>
    </location>
</feature>
<evidence type="ECO:0000256" key="6">
    <source>
        <dbReference type="ARBA" id="ARBA00023136"/>
    </source>
</evidence>
<keyword evidence="5 7" id="KW-1133">Transmembrane helix</keyword>
<keyword evidence="4 7" id="KW-0812">Transmembrane</keyword>
<sequence length="489" mass="50919">MTQPEHNRSESGWLTLSVVCLVSVLISLNMSTLNIALPTLARQFDATPSEASWLLLAFMVTNCALLIPFGRITDIVGQRPMYLWGLGVFIVAGFLCGLAPNVEVLIALRAVQAAASAVLLANGATLIHEAMPPSKLSHALGFYTASFSVAALIGPTLGGLVAEVGGWRWVFWFSIPLSVPAFFWGLWKLRGRPRRAQRPALDVTGNAILLVILVFATYAISRGADVGWSSPSILVPGALALVLVPVLVVVERRAAEPILSAEVLVGNGVGSIYLAGFLNGAARFPVVVVMGLYFQAVLEQSVVTAAVHLLPVPIGMIATATMLGQFAKRFDPRTLATAGSVVGLLGLVGVLVAALRVDWLMLPSLLVVGAGTGIFMGSNTTALLMALPEHSIGVGNAVRLMLQNVGNLLSVAVSLALIAGVLPRSQRDAVMQADASALSDGAASDLAPGFTAALAFLVGLSVLGVISCVSGRRSARTSEGVDHAPINAT</sequence>
<proteinExistence type="predicted"/>
<comment type="subcellular location">
    <subcellularLocation>
        <location evidence="1">Cell membrane</location>
        <topology evidence="1">Multi-pass membrane protein</topology>
    </subcellularLocation>
</comment>
<keyword evidence="2" id="KW-0813">Transport</keyword>
<feature type="transmembrane region" description="Helical" evidence="7">
    <location>
        <begin position="361"/>
        <end position="387"/>
    </location>
</feature>
<dbReference type="Pfam" id="PF07690">
    <property type="entry name" value="MFS_1"/>
    <property type="match status" value="1"/>
</dbReference>
<dbReference type="InterPro" id="IPR020846">
    <property type="entry name" value="MFS_dom"/>
</dbReference>
<keyword evidence="6 7" id="KW-0472">Membrane</keyword>
<dbReference type="CDD" id="cd17321">
    <property type="entry name" value="MFS_MMR_MDR_like"/>
    <property type="match status" value="1"/>
</dbReference>
<feature type="transmembrane region" description="Helical" evidence="7">
    <location>
        <begin position="139"/>
        <end position="157"/>
    </location>
</feature>
<evidence type="ECO:0000256" key="4">
    <source>
        <dbReference type="ARBA" id="ARBA00022692"/>
    </source>
</evidence>
<accession>A0A7L4YQI2</accession>
<organism evidence="9 10">
    <name type="scientific">Epidermidibacterium keratini</name>
    <dbReference type="NCBI Taxonomy" id="1891644"/>
    <lineage>
        <taxon>Bacteria</taxon>
        <taxon>Bacillati</taxon>
        <taxon>Actinomycetota</taxon>
        <taxon>Actinomycetes</taxon>
        <taxon>Sporichthyales</taxon>
        <taxon>Sporichthyaceae</taxon>
        <taxon>Epidermidibacterium</taxon>
    </lineage>
</organism>
<feature type="transmembrane region" description="Helical" evidence="7">
    <location>
        <begin position="199"/>
        <end position="221"/>
    </location>
</feature>
<dbReference type="InterPro" id="IPR011701">
    <property type="entry name" value="MFS"/>
</dbReference>
<keyword evidence="3" id="KW-1003">Cell membrane</keyword>
<dbReference type="PROSITE" id="PS50850">
    <property type="entry name" value="MFS"/>
    <property type="match status" value="1"/>
</dbReference>
<evidence type="ECO:0000256" key="1">
    <source>
        <dbReference type="ARBA" id="ARBA00004651"/>
    </source>
</evidence>
<feature type="transmembrane region" description="Helical" evidence="7">
    <location>
        <begin position="335"/>
        <end position="355"/>
    </location>
</feature>
<dbReference type="GO" id="GO:0005886">
    <property type="term" value="C:plasma membrane"/>
    <property type="evidence" value="ECO:0007669"/>
    <property type="project" value="UniProtKB-SubCell"/>
</dbReference>
<dbReference type="AlphaFoldDB" id="A0A7L4YQI2"/>
<dbReference type="OrthoDB" id="7375466at2"/>
<dbReference type="KEGG" id="eke:EK0264_13970"/>
<protein>
    <submittedName>
        <fullName evidence="9">MFS transporter</fullName>
    </submittedName>
</protein>
<feature type="transmembrane region" description="Helical" evidence="7">
    <location>
        <begin position="446"/>
        <end position="469"/>
    </location>
</feature>
<gene>
    <name evidence="9" type="ORF">EK0264_13970</name>
</gene>
<evidence type="ECO:0000313" key="10">
    <source>
        <dbReference type="Proteomes" id="UP000463857"/>
    </source>
</evidence>
<feature type="transmembrane region" description="Helical" evidence="7">
    <location>
        <begin position="271"/>
        <end position="296"/>
    </location>
</feature>
<dbReference type="PANTHER" id="PTHR42718:SF46">
    <property type="entry name" value="BLR6921 PROTEIN"/>
    <property type="match status" value="1"/>
</dbReference>
<dbReference type="InterPro" id="IPR036259">
    <property type="entry name" value="MFS_trans_sf"/>
</dbReference>
<feature type="transmembrane region" description="Helical" evidence="7">
    <location>
        <begin position="408"/>
        <end position="426"/>
    </location>
</feature>
<feature type="transmembrane region" description="Helical" evidence="7">
    <location>
        <begin position="233"/>
        <end position="250"/>
    </location>
</feature>
<dbReference type="Gene3D" id="1.20.1720.10">
    <property type="entry name" value="Multidrug resistance protein D"/>
    <property type="match status" value="1"/>
</dbReference>
<dbReference type="Gene3D" id="1.20.1250.20">
    <property type="entry name" value="MFS general substrate transporter like domains"/>
    <property type="match status" value="1"/>
</dbReference>
<evidence type="ECO:0000256" key="5">
    <source>
        <dbReference type="ARBA" id="ARBA00022989"/>
    </source>
</evidence>
<evidence type="ECO:0000313" key="9">
    <source>
        <dbReference type="EMBL" id="QHC01282.1"/>
    </source>
</evidence>
<evidence type="ECO:0000259" key="8">
    <source>
        <dbReference type="PROSITE" id="PS50850"/>
    </source>
</evidence>
<dbReference type="EMBL" id="CP047156">
    <property type="protein sequence ID" value="QHC01282.1"/>
    <property type="molecule type" value="Genomic_DNA"/>
</dbReference>
<evidence type="ECO:0000256" key="7">
    <source>
        <dbReference type="SAM" id="Phobius"/>
    </source>
</evidence>
<dbReference type="GO" id="GO:0022857">
    <property type="term" value="F:transmembrane transporter activity"/>
    <property type="evidence" value="ECO:0007669"/>
    <property type="project" value="InterPro"/>
</dbReference>
<reference evidence="9 10" key="1">
    <citation type="journal article" date="2018" name="Int. J. Syst. Evol. Microbiol.">
        <title>Epidermidibacterium keratini gen. nov., sp. nov., a member of the family Sporichthyaceae, isolated from keratin epidermis.</title>
        <authorList>
            <person name="Lee D.G."/>
            <person name="Trujillo M.E."/>
            <person name="Kang S."/>
            <person name="Nam J.J."/>
            <person name="Kim Y.J."/>
        </authorList>
    </citation>
    <scope>NUCLEOTIDE SEQUENCE [LARGE SCALE GENOMIC DNA]</scope>
    <source>
        <strain evidence="9 10">EPI-7</strain>
    </source>
</reference>
<dbReference type="Proteomes" id="UP000463857">
    <property type="component" value="Chromosome"/>
</dbReference>
<feature type="transmembrane region" description="Helical" evidence="7">
    <location>
        <begin position="302"/>
        <end position="323"/>
    </location>
</feature>
<feature type="transmembrane region" description="Helical" evidence="7">
    <location>
        <begin position="106"/>
        <end position="127"/>
    </location>
</feature>
<name>A0A7L4YQI2_9ACTN</name>
<dbReference type="SUPFAM" id="SSF103473">
    <property type="entry name" value="MFS general substrate transporter"/>
    <property type="match status" value="1"/>
</dbReference>
<dbReference type="RefSeq" id="WP_159546419.1">
    <property type="nucleotide sequence ID" value="NZ_CP047156.1"/>
</dbReference>
<dbReference type="InParanoid" id="A0A7L4YQI2"/>
<dbReference type="PRINTS" id="PR01036">
    <property type="entry name" value="TCRTETB"/>
</dbReference>
<dbReference type="PANTHER" id="PTHR42718">
    <property type="entry name" value="MAJOR FACILITATOR SUPERFAMILY MULTIDRUG TRANSPORTER MFSC"/>
    <property type="match status" value="1"/>
</dbReference>